<dbReference type="PANTHER" id="PTHR43077">
    <property type="entry name" value="TRANSPORT PERMEASE YVFS-RELATED"/>
    <property type="match status" value="1"/>
</dbReference>
<keyword evidence="2 5" id="KW-0812">Transmembrane</keyword>
<dbReference type="Gene3D" id="3.40.1710.10">
    <property type="entry name" value="abc type-2 transporter like domain"/>
    <property type="match status" value="1"/>
</dbReference>
<dbReference type="GO" id="GO:0140359">
    <property type="term" value="F:ABC-type transporter activity"/>
    <property type="evidence" value="ECO:0007669"/>
    <property type="project" value="InterPro"/>
</dbReference>
<keyword evidence="8" id="KW-1185">Reference proteome</keyword>
<evidence type="ECO:0000256" key="4">
    <source>
        <dbReference type="ARBA" id="ARBA00023136"/>
    </source>
</evidence>
<dbReference type="InterPro" id="IPR023908">
    <property type="entry name" value="xxxLxxG_rpt"/>
</dbReference>
<dbReference type="InterPro" id="IPR013525">
    <property type="entry name" value="ABC2_TM"/>
</dbReference>
<dbReference type="NCBIfam" id="TIGR03057">
    <property type="entry name" value="xxxLxxG_by_4"/>
    <property type="match status" value="2"/>
</dbReference>
<dbReference type="NCBIfam" id="TIGR03061">
    <property type="entry name" value="pip_yhgE_Nterm"/>
    <property type="match status" value="1"/>
</dbReference>
<feature type="transmembrane region" description="Helical" evidence="5">
    <location>
        <begin position="609"/>
        <end position="633"/>
    </location>
</feature>
<name>A0A1W1XP53_9CLOT</name>
<dbReference type="PANTHER" id="PTHR43077:SF5">
    <property type="entry name" value="PHAGE INFECTION PROTEIN"/>
    <property type="match status" value="1"/>
</dbReference>
<dbReference type="PROSITE" id="PS51012">
    <property type="entry name" value="ABC_TM2"/>
    <property type="match status" value="1"/>
</dbReference>
<dbReference type="NCBIfam" id="TIGR03062">
    <property type="entry name" value="pip_yhgE_Cterm"/>
    <property type="match status" value="1"/>
</dbReference>
<dbReference type="STRING" id="1121291.SAMN02745134_02521"/>
<evidence type="ECO:0000256" key="5">
    <source>
        <dbReference type="SAM" id="Phobius"/>
    </source>
</evidence>
<feature type="domain" description="ABC transmembrane type-2" evidence="6">
    <location>
        <begin position="685"/>
        <end position="749"/>
    </location>
</feature>
<dbReference type="Pfam" id="PF12698">
    <property type="entry name" value="ABC2_membrane_3"/>
    <property type="match status" value="1"/>
</dbReference>
<keyword evidence="3 5" id="KW-1133">Transmembrane helix</keyword>
<evidence type="ECO:0000256" key="2">
    <source>
        <dbReference type="ARBA" id="ARBA00022692"/>
    </source>
</evidence>
<protein>
    <submittedName>
        <fullName evidence="7">Putative membrane protein</fullName>
    </submittedName>
</protein>
<dbReference type="InterPro" id="IPR017501">
    <property type="entry name" value="Phage_infect_YhgE_C"/>
</dbReference>
<feature type="transmembrane region" description="Helical" evidence="5">
    <location>
        <begin position="21"/>
        <end position="43"/>
    </location>
</feature>
<sequence length="765" mass="81991">MNLFSVFKTEAKSFLQNKIKILALLAVIIIPLLYSFSYLKAYWDPYGDLKNYHVAVVNNDSGATLDNEKVNYGNDTIKKLKDNTDVGFEFVDSKTANKGINDDKYFALIEIPKDFSQKIADAKNGKAIAPTIKYVSNNKKNYIGTKISENIKNEILVQVKQSISGKYGESAFDSIYQSRDGLNDAANGADKLINGTNDIHDGNNKISSSLNELNNQVPKLQNGTNALANGSLALTNGLGSLNSQVPTITNAVGQLTSGANSLNKGLADANNGAATLASKSKDLNDTYNNKVIPGYGQMTDALKNGADGLNNGAKQVQYGVKQLIDNTKSSQDAINAAQKYLIAYLANNKNAMNDKNMQNYMNAMQQIAEQTNSSSDANKASIKQLTDGTQTMVDGTQELSNSLNLNNDNSAVSQFKAIGLNAFNTAGLQPYTAGVDQLALGLGALAQGSDKISTGLGALNANMPTLTNASSQLYNGSSTLNNGIDELNSKMPALASGTQQLADGSNKLGDALTTLNNGNKDLKNGLTDGANKINDNVKSSSKDLGTFIGDPVKISETNIDEIDNYGTGLAPYFLPISLWLGAVLMMLILKIKKDNYKELNRFEFTLGKYFNYGILGIVQAILLGFVVLILGIKPAHPVMLFGSLIVVALSFDAILYALVSLLGLVGEGVAIVLLVLQLCSDGGTFPMEVLPKFFQNISYFLPFTYTVQGLRELLFAQNINSALVLKDLGVLLLFGLVAIIVTLTLIKKGEKINKHIDEALDSSAA</sequence>
<dbReference type="OrthoDB" id="9811483at2"/>
<keyword evidence="4 5" id="KW-0472">Membrane</keyword>
<evidence type="ECO:0000313" key="8">
    <source>
        <dbReference type="Proteomes" id="UP000192468"/>
    </source>
</evidence>
<evidence type="ECO:0000256" key="3">
    <source>
        <dbReference type="ARBA" id="ARBA00022989"/>
    </source>
</evidence>
<proteinExistence type="predicted"/>
<reference evidence="7 8" key="1">
    <citation type="submission" date="2017-04" db="EMBL/GenBank/DDBJ databases">
        <authorList>
            <person name="Afonso C.L."/>
            <person name="Miller P.J."/>
            <person name="Scott M.A."/>
            <person name="Spackman E."/>
            <person name="Goraichik I."/>
            <person name="Dimitrov K.M."/>
            <person name="Suarez D.L."/>
            <person name="Swayne D.E."/>
        </authorList>
    </citation>
    <scope>NUCLEOTIDE SEQUENCE [LARGE SCALE GENOMIC DNA]</scope>
    <source>
        <strain evidence="7 8">DSM 12555</strain>
    </source>
</reference>
<feature type="transmembrane region" description="Helical" evidence="5">
    <location>
        <begin position="728"/>
        <end position="746"/>
    </location>
</feature>
<gene>
    <name evidence="7" type="ORF">SAMN02745134_02521</name>
</gene>
<dbReference type="GO" id="GO:0005886">
    <property type="term" value="C:plasma membrane"/>
    <property type="evidence" value="ECO:0007669"/>
    <property type="project" value="UniProtKB-SubCell"/>
</dbReference>
<evidence type="ECO:0000256" key="1">
    <source>
        <dbReference type="ARBA" id="ARBA00004141"/>
    </source>
</evidence>
<dbReference type="InterPro" id="IPR017500">
    <property type="entry name" value="Phage_infect_YhgE_N"/>
</dbReference>
<accession>A0A1W1XP53</accession>
<feature type="transmembrane region" description="Helical" evidence="5">
    <location>
        <begin position="697"/>
        <end position="716"/>
    </location>
</feature>
<dbReference type="EMBL" id="FWXH01000010">
    <property type="protein sequence ID" value="SMC25657.1"/>
    <property type="molecule type" value="Genomic_DNA"/>
</dbReference>
<dbReference type="InterPro" id="IPR047817">
    <property type="entry name" value="ABC2_TM_bact-type"/>
</dbReference>
<dbReference type="Gene3D" id="1.10.287.950">
    <property type="entry name" value="Methyl-accepting chemotaxis protein"/>
    <property type="match status" value="1"/>
</dbReference>
<evidence type="ECO:0000313" key="7">
    <source>
        <dbReference type="EMBL" id="SMC25657.1"/>
    </source>
</evidence>
<organism evidence="7 8">
    <name type="scientific">Clostridium acidisoli DSM 12555</name>
    <dbReference type="NCBI Taxonomy" id="1121291"/>
    <lineage>
        <taxon>Bacteria</taxon>
        <taxon>Bacillati</taxon>
        <taxon>Bacillota</taxon>
        <taxon>Clostridia</taxon>
        <taxon>Eubacteriales</taxon>
        <taxon>Clostridiaceae</taxon>
        <taxon>Clostridium</taxon>
    </lineage>
</organism>
<feature type="transmembrane region" description="Helical" evidence="5">
    <location>
        <begin position="653"/>
        <end position="676"/>
    </location>
</feature>
<comment type="subcellular location">
    <subcellularLocation>
        <location evidence="1">Membrane</location>
        <topology evidence="1">Multi-pass membrane protein</topology>
    </subcellularLocation>
</comment>
<dbReference type="Proteomes" id="UP000192468">
    <property type="component" value="Unassembled WGS sequence"/>
</dbReference>
<dbReference type="InterPro" id="IPR051328">
    <property type="entry name" value="T7SS_ABC-Transporter"/>
</dbReference>
<dbReference type="RefSeq" id="WP_084116349.1">
    <property type="nucleotide sequence ID" value="NZ_FWXH01000010.1"/>
</dbReference>
<dbReference type="AlphaFoldDB" id="A0A1W1XP53"/>
<feature type="transmembrane region" description="Helical" evidence="5">
    <location>
        <begin position="569"/>
        <end position="589"/>
    </location>
</feature>
<evidence type="ECO:0000259" key="6">
    <source>
        <dbReference type="PROSITE" id="PS51012"/>
    </source>
</evidence>